<comment type="caution">
    <text evidence="5">The sequence shown here is derived from an EMBL/GenBank/DDBJ whole genome shotgun (WGS) entry which is preliminary data.</text>
</comment>
<name>A0ABV3Z455_9PROT</name>
<dbReference type="Gene3D" id="3.30.110.90">
    <property type="entry name" value="Amidohydrolase"/>
    <property type="match status" value="1"/>
</dbReference>
<evidence type="ECO:0000259" key="4">
    <source>
        <dbReference type="Pfam" id="PF01979"/>
    </source>
</evidence>
<dbReference type="SUPFAM" id="SSF51556">
    <property type="entry name" value="Metallo-dependent hydrolases"/>
    <property type="match status" value="1"/>
</dbReference>
<dbReference type="Gene3D" id="2.30.40.10">
    <property type="entry name" value="Urease, subunit C, domain 1"/>
    <property type="match status" value="1"/>
</dbReference>
<keyword evidence="3" id="KW-0732">Signal</keyword>
<evidence type="ECO:0000313" key="6">
    <source>
        <dbReference type="Proteomes" id="UP001560685"/>
    </source>
</evidence>
<dbReference type="PANTHER" id="PTHR36842">
    <property type="entry name" value="PROTEIN TOLB HOMOLOG"/>
    <property type="match status" value="1"/>
</dbReference>
<dbReference type="RefSeq" id="WP_369313272.1">
    <property type="nucleotide sequence ID" value="NZ_JBEHZE010000001.1"/>
</dbReference>
<keyword evidence="6" id="KW-1185">Reference proteome</keyword>
<organism evidence="5 6">
    <name type="scientific">Hyphococcus lacteus</name>
    <dbReference type="NCBI Taxonomy" id="3143536"/>
    <lineage>
        <taxon>Bacteria</taxon>
        <taxon>Pseudomonadati</taxon>
        <taxon>Pseudomonadota</taxon>
        <taxon>Alphaproteobacteria</taxon>
        <taxon>Parvularculales</taxon>
        <taxon>Parvularculaceae</taxon>
        <taxon>Hyphococcus</taxon>
    </lineage>
</organism>
<dbReference type="Pfam" id="PF01979">
    <property type="entry name" value="Amidohydro_1"/>
    <property type="match status" value="1"/>
</dbReference>
<dbReference type="InterPro" id="IPR006680">
    <property type="entry name" value="Amidohydro-rel"/>
</dbReference>
<dbReference type="InterPro" id="IPR011659">
    <property type="entry name" value="WD40"/>
</dbReference>
<dbReference type="Gene3D" id="2.120.10.30">
    <property type="entry name" value="TolB, C-terminal domain"/>
    <property type="match status" value="3"/>
</dbReference>
<evidence type="ECO:0000256" key="3">
    <source>
        <dbReference type="SAM" id="SignalP"/>
    </source>
</evidence>
<protein>
    <submittedName>
        <fullName evidence="5">Amidohydrolase family protein</fullName>
    </submittedName>
</protein>
<feature type="domain" description="Amidohydrolase-related" evidence="4">
    <location>
        <begin position="709"/>
        <end position="1042"/>
    </location>
</feature>
<reference evidence="5 6" key="1">
    <citation type="submission" date="2024-05" db="EMBL/GenBank/DDBJ databases">
        <title>Three bacterial strains, DH-69, EH-24, and ECK-19 isolated from coastal sediments.</title>
        <authorList>
            <person name="Ye Y.-Q."/>
            <person name="Du Z.-J."/>
        </authorList>
    </citation>
    <scope>NUCLEOTIDE SEQUENCE [LARGE SCALE GENOMIC DNA]</scope>
    <source>
        <strain evidence="5 6">ECK-19</strain>
    </source>
</reference>
<feature type="chain" id="PRO_5046436595" evidence="3">
    <location>
        <begin position="20"/>
        <end position="1064"/>
    </location>
</feature>
<evidence type="ECO:0000256" key="2">
    <source>
        <dbReference type="SAM" id="MobiDB-lite"/>
    </source>
</evidence>
<evidence type="ECO:0000256" key="1">
    <source>
        <dbReference type="ARBA" id="ARBA00009820"/>
    </source>
</evidence>
<dbReference type="InterPro" id="IPR032466">
    <property type="entry name" value="Metal_Hydrolase"/>
</dbReference>
<accession>A0ABV3Z455</accession>
<comment type="similarity">
    <text evidence="1">Belongs to the TolB family.</text>
</comment>
<dbReference type="EMBL" id="JBEHZE010000001">
    <property type="protein sequence ID" value="MEX6633318.1"/>
    <property type="molecule type" value="Genomic_DNA"/>
</dbReference>
<feature type="signal peptide" evidence="3">
    <location>
        <begin position="1"/>
        <end position="19"/>
    </location>
</feature>
<dbReference type="InterPro" id="IPR011042">
    <property type="entry name" value="6-blade_b-propeller_TolB-like"/>
</dbReference>
<dbReference type="Pfam" id="PF26550">
    <property type="entry name" value="Tricorn_2nd"/>
    <property type="match status" value="1"/>
</dbReference>
<sequence length="1064" mass="115663">MKKQTFIIVALAMAPVAFAQESDKEAKSTWDVSSPPLPTRNVEIDVDEGTWMSLDVSPDGRTIAFDLLGDIYVIPVSGGEAKPIASGVAWEMQPRFSPDGKKIAFTSDRAGGDNIWIMNADGSDKQQVTKEKFHLLNNATWSPDGQYLAARKHFTTQRSLGVGEIWLYHISGGDGVRLVKRPSEQHQKELGEPIFSADGEYIYYSQNVTPGSTFIYAQDSNGDLFNIKRYNMATGEIDTAVSGFGGSVRPAPSPDGKYMAFVRRERAESKLYLKNLETGEERKLYDALDRDLQEIWAIHGTYPNMDWTADSKTIVFWAGGKIQRIDVNSGNVAEIPFHVRDTRAVVDPPRPDVVVAPDSFKTTMPRFASASPDGRRAVFESLGRLYVKSLPDGAPRPLTNGGNGFELFPSWSYDGKRIVYVTWTDDGLGTIRVTNAGGGGGKAITKEPGHYRRPRFSPDGRTIVYEKGKGGYLTDSDWSEASGVYRISSNGGATTKITENGAYPHFAVDNDRVFLSRFEGVKALLVSVDLSGEKERLHASGDMITEFQVAPTGKHLAFVENYNAFVMPMSPGAQDVGAGRSATDLPVTKASAIGATYPNWRRDGLNWSLGPTLYSASLEALVPGGPSKEGGPYEPPTDGADLTLTVEADKPDGVVALTNARIVTMKGIDGGVVENGTILISENRITAVGASDAVRIPADANQIDLAGKTIVPGFVDAHAHGPQGEDDIIPQQNWSAMAHLALGVTTTHNPSSQANHIFPVAEFQRAGKIIAPRTYSSGEVVYGAKAPSVYAVIDSAEDAQNHVTRLKRQGAHSIKNYNQPRRDQRQQIIAAAVKEDIAVVAEGGSLFHMDMAMVADGNTSIEHNLPQSKLYEDVLSFYSATNVAYTPTLVVTFGGIGGDPYWRQATDVWLHPLLSKHAPPRLLQAQSVRREKAPEEDYSDQVNAATAKQLADRGVMVSIGAHGQQEGLAAHWEMWSFVRGGMSPLEALGAATIVPATHLGFSKDIGSLEVGKLADLVILNENPLTDIRNTDKISHVMLNGRLYDAATLNEEVTGTRKRKPYWWE</sequence>
<dbReference type="Proteomes" id="UP001560685">
    <property type="component" value="Unassembled WGS sequence"/>
</dbReference>
<dbReference type="Gene3D" id="3.40.50.10910">
    <property type="entry name" value="Amidohydrolase"/>
    <property type="match status" value="1"/>
</dbReference>
<evidence type="ECO:0000313" key="5">
    <source>
        <dbReference type="EMBL" id="MEX6633318.1"/>
    </source>
</evidence>
<dbReference type="Gene3D" id="1.20.58.520">
    <property type="entry name" value="Amidohydrolase"/>
    <property type="match status" value="1"/>
</dbReference>
<dbReference type="Pfam" id="PF07676">
    <property type="entry name" value="PD40"/>
    <property type="match status" value="2"/>
</dbReference>
<dbReference type="SUPFAM" id="SSF82171">
    <property type="entry name" value="DPP6 N-terminal domain-like"/>
    <property type="match status" value="2"/>
</dbReference>
<dbReference type="InterPro" id="IPR011059">
    <property type="entry name" value="Metal-dep_hydrolase_composite"/>
</dbReference>
<feature type="region of interest" description="Disordered" evidence="2">
    <location>
        <begin position="439"/>
        <end position="458"/>
    </location>
</feature>
<dbReference type="SUPFAM" id="SSF51338">
    <property type="entry name" value="Composite domain of metallo-dependent hydrolases"/>
    <property type="match status" value="1"/>
</dbReference>
<proteinExistence type="inferred from homology"/>
<gene>
    <name evidence="5" type="ORF">ABFZ84_07120</name>
</gene>